<dbReference type="PANTHER" id="PTHR43377:SF1">
    <property type="entry name" value="BILIVERDIN REDUCTASE A"/>
    <property type="match status" value="1"/>
</dbReference>
<dbReference type="AlphaFoldDB" id="A0A1H1T3E7"/>
<accession>A0A1H1T3E7</accession>
<dbReference type="RefSeq" id="WP_083363618.1">
    <property type="nucleotide sequence ID" value="NZ_LT629742.1"/>
</dbReference>
<evidence type="ECO:0000313" key="2">
    <source>
        <dbReference type="EMBL" id="SDS54169.1"/>
    </source>
</evidence>
<dbReference type="GO" id="GO:0000166">
    <property type="term" value="F:nucleotide binding"/>
    <property type="evidence" value="ECO:0007669"/>
    <property type="project" value="InterPro"/>
</dbReference>
<protein>
    <submittedName>
        <fullName evidence="2">Oxidoreductase family, NAD-binding Rossmann fold</fullName>
    </submittedName>
</protein>
<proteinExistence type="predicted"/>
<evidence type="ECO:0000259" key="1">
    <source>
        <dbReference type="Pfam" id="PF01408"/>
    </source>
</evidence>
<dbReference type="InterPro" id="IPR051450">
    <property type="entry name" value="Gfo/Idh/MocA_Oxidoreductases"/>
</dbReference>
<dbReference type="Pfam" id="PF01408">
    <property type="entry name" value="GFO_IDH_MocA"/>
    <property type="match status" value="1"/>
</dbReference>
<evidence type="ECO:0000313" key="3">
    <source>
        <dbReference type="Proteomes" id="UP000181956"/>
    </source>
</evidence>
<keyword evidence="3" id="KW-1185">Reference proteome</keyword>
<organism evidence="2 3">
    <name type="scientific">Microterricola viridarii</name>
    <dbReference type="NCBI Taxonomy" id="412690"/>
    <lineage>
        <taxon>Bacteria</taxon>
        <taxon>Bacillati</taxon>
        <taxon>Actinomycetota</taxon>
        <taxon>Actinomycetes</taxon>
        <taxon>Micrococcales</taxon>
        <taxon>Microbacteriaceae</taxon>
        <taxon>Microterricola</taxon>
    </lineage>
</organism>
<gene>
    <name evidence="2" type="ORF">SAMN04489834_1672</name>
</gene>
<dbReference type="SUPFAM" id="SSF51735">
    <property type="entry name" value="NAD(P)-binding Rossmann-fold domains"/>
    <property type="match status" value="1"/>
</dbReference>
<sequence>MPADSRIVFAIVGSGWRAEFYLRVAQALPNRFEVCGVVARTEERRAEIVGSWHVPAFATIDDLLRARTPDFVVVAVVRPAAPGIVEDLAGRGVPVLGETPPAADMPALERLHQLNRRGSRIQVAEQYHLQPMLLAQLAIAKSGELGMVSQASLSICHDHHAVSLVRKFLDVGFENALITANEFVSPLVAGPDKVGDPDEERIVKSSRVTARLEYDGRLGLIDFAKEQYFSWIRANRLQVRGDRGEITDERVASLTDFRTPSWYPIERVDLGHGTNLEGLTLRGLMARGRWVYTNDFAPARLTDDELAIASCLVKMFEYAGGGDSFYGLAEAAQDQYTNLVIRRSITEKRAIRMTKQVWAPSF</sequence>
<dbReference type="EMBL" id="LT629742">
    <property type="protein sequence ID" value="SDS54169.1"/>
    <property type="molecule type" value="Genomic_DNA"/>
</dbReference>
<dbReference type="OrthoDB" id="9772350at2"/>
<dbReference type="Gene3D" id="3.40.50.720">
    <property type="entry name" value="NAD(P)-binding Rossmann-like Domain"/>
    <property type="match status" value="1"/>
</dbReference>
<feature type="domain" description="Gfo/Idh/MocA-like oxidoreductase N-terminal" evidence="1">
    <location>
        <begin position="9"/>
        <end position="120"/>
    </location>
</feature>
<dbReference type="InterPro" id="IPR000683">
    <property type="entry name" value="Gfo/Idh/MocA-like_OxRdtase_N"/>
</dbReference>
<reference evidence="3" key="1">
    <citation type="submission" date="2016-10" db="EMBL/GenBank/DDBJ databases">
        <authorList>
            <person name="Varghese N."/>
            <person name="Submissions S."/>
        </authorList>
    </citation>
    <scope>NUCLEOTIDE SEQUENCE [LARGE SCALE GENOMIC DNA]</scope>
    <source>
        <strain evidence="3">DSM 21772</strain>
    </source>
</reference>
<dbReference type="Proteomes" id="UP000181956">
    <property type="component" value="Chromosome I"/>
</dbReference>
<dbReference type="InterPro" id="IPR036291">
    <property type="entry name" value="NAD(P)-bd_dom_sf"/>
</dbReference>
<dbReference type="STRING" id="412690.SAMN04489834_1672"/>
<dbReference type="PANTHER" id="PTHR43377">
    <property type="entry name" value="BILIVERDIN REDUCTASE A"/>
    <property type="match status" value="1"/>
</dbReference>
<name>A0A1H1T3E7_9MICO</name>